<dbReference type="Gene3D" id="1.25.40.10">
    <property type="entry name" value="Tetratricopeptide repeat domain"/>
    <property type="match status" value="1"/>
</dbReference>
<feature type="repeat" description="TPR" evidence="1">
    <location>
        <begin position="182"/>
        <end position="215"/>
    </location>
</feature>
<feature type="region of interest" description="Disordered" evidence="2">
    <location>
        <begin position="93"/>
        <end position="140"/>
    </location>
</feature>
<dbReference type="KEGG" id="nti:DNFV4_03480"/>
<dbReference type="SMART" id="SM00028">
    <property type="entry name" value="TPR"/>
    <property type="match status" value="2"/>
</dbReference>
<gene>
    <name evidence="3" type="ORF">DNFV4_03480</name>
</gene>
<dbReference type="InterPro" id="IPR011990">
    <property type="entry name" value="TPR-like_helical_dom_sf"/>
</dbReference>
<sequence>MHGSRLLVSATSLLMVFSVGLLFSGCAKHSDFVDIREELRAVVKTQDQEQKRLEGLTRRVQTLEAVKEKDADPLRQRLDDLAARLTKLESRMARLEESPGSGTPSLSSKVEPPPATDLGKSIKPTKPSPTPETSPLLPGVPGLSPTSAFNLAYNDYLNGRYDMAVIGFQRFVKDFPTASLVPNAYYWLGESYYNLKDYVRAIQAYEQVVTEHPGSEKVPAALYKIGLSASETGDTGKAKKYLKRVLEEFAMSEEAKLAKNRLAELR</sequence>
<dbReference type="EMBL" id="OX365700">
    <property type="protein sequence ID" value="CAI4033050.1"/>
    <property type="molecule type" value="Genomic_DNA"/>
</dbReference>
<organism evidence="3 4">
    <name type="scientific">Nitrospira tepida</name>
    <dbReference type="NCBI Taxonomy" id="2973512"/>
    <lineage>
        <taxon>Bacteria</taxon>
        <taxon>Pseudomonadati</taxon>
        <taxon>Nitrospirota</taxon>
        <taxon>Nitrospiria</taxon>
        <taxon>Nitrospirales</taxon>
        <taxon>Nitrospiraceae</taxon>
        <taxon>Nitrospira</taxon>
    </lineage>
</organism>
<dbReference type="Proteomes" id="UP001179121">
    <property type="component" value="Chromosome"/>
</dbReference>
<proteinExistence type="inferred from homology"/>
<dbReference type="NCBIfam" id="TIGR02795">
    <property type="entry name" value="tol_pal_ybgF"/>
    <property type="match status" value="1"/>
</dbReference>
<dbReference type="GO" id="GO:0051301">
    <property type="term" value="P:cell division"/>
    <property type="evidence" value="ECO:0007669"/>
    <property type="project" value="InterPro"/>
</dbReference>
<keyword evidence="1" id="KW-0802">TPR repeat</keyword>
<reference evidence="3" key="1">
    <citation type="submission" date="2022-10" db="EMBL/GenBank/DDBJ databases">
        <authorList>
            <person name="Koch H."/>
        </authorList>
    </citation>
    <scope>NUCLEOTIDE SEQUENCE</scope>
    <source>
        <strain evidence="3">DNF</strain>
    </source>
</reference>
<dbReference type="InterPro" id="IPR019734">
    <property type="entry name" value="TPR_rpt"/>
</dbReference>
<name>A0AA86N1X2_9BACT</name>
<dbReference type="Pfam" id="PF13174">
    <property type="entry name" value="TPR_6"/>
    <property type="match status" value="3"/>
</dbReference>
<evidence type="ECO:0000256" key="1">
    <source>
        <dbReference type="PROSITE-ProRule" id="PRU00339"/>
    </source>
</evidence>
<evidence type="ECO:0000256" key="2">
    <source>
        <dbReference type="SAM" id="MobiDB-lite"/>
    </source>
</evidence>
<dbReference type="InterPro" id="IPR034706">
    <property type="entry name" value="CpoB"/>
</dbReference>
<keyword evidence="4" id="KW-1185">Reference proteome</keyword>
<dbReference type="AlphaFoldDB" id="A0AA86N1X2"/>
<dbReference type="PROSITE" id="PS51257">
    <property type="entry name" value="PROKAR_LIPOPROTEIN"/>
    <property type="match status" value="1"/>
</dbReference>
<protein>
    <submittedName>
        <fullName evidence="3">TPR repeat containing exported protein periplasmic protein contains a protein prenylyltransferase domain protein</fullName>
    </submittedName>
</protein>
<evidence type="ECO:0000313" key="4">
    <source>
        <dbReference type="Proteomes" id="UP001179121"/>
    </source>
</evidence>
<dbReference type="RefSeq" id="WP_289269925.1">
    <property type="nucleotide sequence ID" value="NZ_OX365700.1"/>
</dbReference>
<dbReference type="HAMAP" id="MF_02066">
    <property type="entry name" value="CpoB"/>
    <property type="match status" value="1"/>
</dbReference>
<accession>A0AA86N1X2</accession>
<dbReference type="PROSITE" id="PS50005">
    <property type="entry name" value="TPR"/>
    <property type="match status" value="1"/>
</dbReference>
<dbReference type="SUPFAM" id="SSF48452">
    <property type="entry name" value="TPR-like"/>
    <property type="match status" value="1"/>
</dbReference>
<dbReference type="InterPro" id="IPR014162">
    <property type="entry name" value="CpoB_C"/>
</dbReference>
<evidence type="ECO:0000313" key="3">
    <source>
        <dbReference type="EMBL" id="CAI4033050.1"/>
    </source>
</evidence>